<feature type="non-terminal residue" evidence="1">
    <location>
        <position position="1"/>
    </location>
</feature>
<accession>A0A8J4V1L8</accession>
<protein>
    <submittedName>
        <fullName evidence="1">Uncharacterized protein</fullName>
    </submittedName>
</protein>
<evidence type="ECO:0000313" key="1">
    <source>
        <dbReference type="EMBL" id="KAF2068234.1"/>
    </source>
</evidence>
<sequence length="709" mass="79173">MKIRFEFLLIYFFIFGVFCQIQTITWNAPSGLFSDASKWQPNVVPNSDQIAMIDNGGTVEATSPIAVFSLAVDLGSTLTTFDSTHAQNMILVDRNAILNLFRDDIQFYVMKNYAQVNLKGHSGYTQLDNYHELNIKGKPNLVGPLIQNFYNMTVYFSSPTFYGEVNNFGSMEILGTKENTTTFDDYYAGSTSDLFIINTNIGFNKGFILLDSFSLIESSYIDAKNITFKNNSIVYIQNSKFEAFGFLLSNYTSLNIFTSNCTFGGNLGDESMFLVINTITNIQESNFTFQDKKISVLGKVPGKLFSNQLVWSKGSKVLFNNTGFVLSDNPLLAVYGESEFNFVGGNFLAQNETVILCDNSTITLFSPRVTNNAFYIRHNSMVLLLNSSKILLNGLMVFTENGNLNVENSVLWLMGEVQMMDDSVLSFKNSREISLIYGNLRLLDRAFINSDSSFIAIWGKIHLKGETDIRLKKSTLIVPGEILMEKDSFFYANHSNIYVNGTVNSYGTLNALDIFFNVEGKVNFYNNFAIFKDSDIRIKGDLNMYSNQTNLFDSIFTLINTTTVVSNNLKISGSLFVATNSTIEIHGRFIYESGTIFLFNSGFRNRVGGLLDTTSNIEIDSNSTFVNQGTILLSSNIIPSNSTQSVDMLMVENSGVINVVRDGSNITIPLLNTGEFNLGNKTIYVEQYSQNLGMLLLKGGFINSDKDIV</sequence>
<dbReference type="AlphaFoldDB" id="A0A8J4V1L8"/>
<dbReference type="PANTHER" id="PTHR35035:SF1">
    <property type="entry name" value="TRANSMEMBRANE PROTEIN"/>
    <property type="match status" value="1"/>
</dbReference>
<reference evidence="1" key="1">
    <citation type="submission" date="2020-01" db="EMBL/GenBank/DDBJ databases">
        <title>Development of genomics and gene disruption for Polysphondylium violaceum indicates a role for the polyketide synthase stlB in stalk morphogenesis.</title>
        <authorList>
            <person name="Narita B."/>
            <person name="Kawabe Y."/>
            <person name="Kin K."/>
            <person name="Saito T."/>
            <person name="Gibbs R."/>
            <person name="Kuspa A."/>
            <person name="Muzny D."/>
            <person name="Queller D."/>
            <person name="Richards S."/>
            <person name="Strassman J."/>
            <person name="Sucgang R."/>
            <person name="Worley K."/>
            <person name="Schaap P."/>
        </authorList>
    </citation>
    <scope>NUCLEOTIDE SEQUENCE</scope>
    <source>
        <strain evidence="1">QSvi11</strain>
    </source>
</reference>
<organism evidence="1 2">
    <name type="scientific">Polysphondylium violaceum</name>
    <dbReference type="NCBI Taxonomy" id="133409"/>
    <lineage>
        <taxon>Eukaryota</taxon>
        <taxon>Amoebozoa</taxon>
        <taxon>Evosea</taxon>
        <taxon>Eumycetozoa</taxon>
        <taxon>Dictyostelia</taxon>
        <taxon>Dictyosteliales</taxon>
        <taxon>Dictyosteliaceae</taxon>
        <taxon>Polysphondylium</taxon>
    </lineage>
</organism>
<evidence type="ECO:0000313" key="2">
    <source>
        <dbReference type="Proteomes" id="UP000695562"/>
    </source>
</evidence>
<comment type="caution">
    <text evidence="1">The sequence shown here is derived from an EMBL/GenBank/DDBJ whole genome shotgun (WGS) entry which is preliminary data.</text>
</comment>
<name>A0A8J4V1L8_9MYCE</name>
<proteinExistence type="predicted"/>
<dbReference type="EMBL" id="AJWJ01001114">
    <property type="protein sequence ID" value="KAF2068234.1"/>
    <property type="molecule type" value="Genomic_DNA"/>
</dbReference>
<dbReference type="InterPro" id="IPR053370">
    <property type="entry name" value="QS_Complex_Regulator"/>
</dbReference>
<keyword evidence="2" id="KW-1185">Reference proteome</keyword>
<gene>
    <name evidence="1" type="ORF">CYY_010440</name>
</gene>
<dbReference type="PANTHER" id="PTHR35035">
    <property type="entry name" value="DISCOIDIN-INDUCING COMPLEX SUBUNIT B"/>
    <property type="match status" value="1"/>
</dbReference>
<dbReference type="Proteomes" id="UP000695562">
    <property type="component" value="Unassembled WGS sequence"/>
</dbReference>